<dbReference type="PANTHER" id="PTHR40697:SF3">
    <property type="entry name" value="ACETOIN CATABOLISM PROTEIN X"/>
    <property type="match status" value="1"/>
</dbReference>
<evidence type="ECO:0000313" key="2">
    <source>
        <dbReference type="EMBL" id="EIP88031.1"/>
    </source>
</evidence>
<protein>
    <submittedName>
        <fullName evidence="2">ATP-NAD/AcoX kinase</fullName>
    </submittedName>
</protein>
<dbReference type="InterPro" id="IPR016064">
    <property type="entry name" value="NAD/diacylglycerol_kinase_sf"/>
</dbReference>
<keyword evidence="2" id="KW-0808">Transferase</keyword>
<sequence length="432" mass="45546">MGARRVARVAPGARIAAHRQIGREAARGGALAPIVRSAAQCGMPLAEITGKHGASAPPMKNSSRLTLRTGDKPVTSPVTVGVIANPASGRDIRRLTTHASVFPTAEKANMVVRLFAGLGALGVERVLALRDKTGIATLILRALDTHAAVERRTRWPAVEFVDLPITDSVADTHAGAAYMRRAEVALIAVLGGDGTHRAVAAHCGDTPLLTLSTGTNNAFPDLREATVAGLAGALVATGAVPPDVALARNKRLVVRCVAGPDRGREEIALVDVCAARQRFIGARAISAPEDIDALYLTFAQPHGIGLSALGGAWAPIERRAPHGLAMRFARPGERGGTPLVAPIAPGRIERVVMRGCERLDANAWTPIELEQGTLAFDGEREIEVARGERYEIALDWRGPLTVDVERTLRHAASHRALGDAYPGDAFPYPAAD</sequence>
<dbReference type="Pfam" id="PF01513">
    <property type="entry name" value="NAD_kinase"/>
    <property type="match status" value="1"/>
</dbReference>
<name>A0ABN0G716_9BURK</name>
<accession>A0ABN0G716</accession>
<dbReference type="InterPro" id="IPR002504">
    <property type="entry name" value="NADK"/>
</dbReference>
<feature type="region of interest" description="Disordered" evidence="1">
    <location>
        <begin position="48"/>
        <end position="71"/>
    </location>
</feature>
<dbReference type="GO" id="GO:0016301">
    <property type="term" value="F:kinase activity"/>
    <property type="evidence" value="ECO:0007669"/>
    <property type="project" value="UniProtKB-KW"/>
</dbReference>
<keyword evidence="2" id="KW-0418">Kinase</keyword>
<reference evidence="3" key="1">
    <citation type="journal article" date="2012" name="J. Bacteriol.">
        <title>Revised Genome Sequence of Burkholderia thailandensis MSMB43 with Improved Annotation.</title>
        <authorList>
            <person name="Zhuo Y."/>
            <person name="Liu L."/>
            <person name="Wang Q."/>
            <person name="Liu X."/>
            <person name="Ren B."/>
            <person name="Liu M."/>
            <person name="Ni P."/>
            <person name="Cheng Y.Q."/>
            <person name="Zhang L."/>
        </authorList>
    </citation>
    <scope>NUCLEOTIDE SEQUENCE [LARGE SCALE GENOMIC DNA]</scope>
    <source>
        <strain evidence="3">MSMB43</strain>
    </source>
</reference>
<evidence type="ECO:0000256" key="1">
    <source>
        <dbReference type="SAM" id="MobiDB-lite"/>
    </source>
</evidence>
<dbReference type="PANTHER" id="PTHR40697">
    <property type="entry name" value="ACETOIN CATABOLISM PROTEIN X"/>
    <property type="match status" value="1"/>
</dbReference>
<dbReference type="SUPFAM" id="SSF111331">
    <property type="entry name" value="NAD kinase/diacylglycerol kinase-like"/>
    <property type="match status" value="1"/>
</dbReference>
<dbReference type="Proteomes" id="UP000004682">
    <property type="component" value="Unassembled WGS sequence"/>
</dbReference>
<gene>
    <name evidence="2" type="ORF">A33K_16052</name>
</gene>
<evidence type="ECO:0000313" key="3">
    <source>
        <dbReference type="Proteomes" id="UP000004682"/>
    </source>
</evidence>
<keyword evidence="3" id="KW-1185">Reference proteome</keyword>
<dbReference type="InterPro" id="IPR039065">
    <property type="entry name" value="AcoX-like"/>
</dbReference>
<organism evidence="2 3">
    <name type="scientific">Burkholderia humptydooensis MSMB43</name>
    <dbReference type="NCBI Taxonomy" id="441157"/>
    <lineage>
        <taxon>Bacteria</taxon>
        <taxon>Pseudomonadati</taxon>
        <taxon>Pseudomonadota</taxon>
        <taxon>Betaproteobacteria</taxon>
        <taxon>Burkholderiales</taxon>
        <taxon>Burkholderiaceae</taxon>
        <taxon>Burkholderia</taxon>
        <taxon>pseudomallei group</taxon>
    </lineage>
</organism>
<proteinExistence type="predicted"/>
<dbReference type="EMBL" id="JH692063">
    <property type="protein sequence ID" value="EIP88031.1"/>
    <property type="molecule type" value="Genomic_DNA"/>
</dbReference>